<accession>A0A286BTJ0</accession>
<name>A0A286BTJ0_9GAMM</name>
<dbReference type="EMBL" id="OCMY01000001">
    <property type="protein sequence ID" value="SOD37469.1"/>
    <property type="molecule type" value="Genomic_DNA"/>
</dbReference>
<reference evidence="2" key="1">
    <citation type="submission" date="2017-09" db="EMBL/GenBank/DDBJ databases">
        <authorList>
            <person name="Varghese N."/>
            <person name="Submissions S."/>
        </authorList>
    </citation>
    <scope>NUCLEOTIDE SEQUENCE [LARGE SCALE GENOMIC DNA]</scope>
    <source>
        <strain evidence="2">JKS000234</strain>
    </source>
</reference>
<evidence type="ECO:0000313" key="2">
    <source>
        <dbReference type="Proteomes" id="UP000219271"/>
    </source>
</evidence>
<sequence>MPFAFVMKLNEKAAIEHFGIKAFIRWGMVSKLTFIPEIIRKVLLHLTINSHFIIT</sequence>
<protein>
    <submittedName>
        <fullName evidence="1">Uncharacterized protein</fullName>
    </submittedName>
</protein>
<proteinExistence type="predicted"/>
<keyword evidence="2" id="KW-1185">Reference proteome</keyword>
<dbReference type="AlphaFoldDB" id="A0A286BTJ0"/>
<organism evidence="1 2">
    <name type="scientific">Candidatus Pantoea floridensis</name>
    <dbReference type="NCBI Taxonomy" id="1938870"/>
    <lineage>
        <taxon>Bacteria</taxon>
        <taxon>Pseudomonadati</taxon>
        <taxon>Pseudomonadota</taxon>
        <taxon>Gammaproteobacteria</taxon>
        <taxon>Enterobacterales</taxon>
        <taxon>Erwiniaceae</taxon>
        <taxon>Pantoea</taxon>
    </lineage>
</organism>
<gene>
    <name evidence="1" type="ORF">SAMN06273570_1823</name>
</gene>
<evidence type="ECO:0000313" key="1">
    <source>
        <dbReference type="EMBL" id="SOD37469.1"/>
    </source>
</evidence>
<dbReference type="Proteomes" id="UP000219271">
    <property type="component" value="Unassembled WGS sequence"/>
</dbReference>